<evidence type="ECO:0000313" key="3">
    <source>
        <dbReference type="Proteomes" id="UP000800041"/>
    </source>
</evidence>
<feature type="compositionally biased region" description="Basic and acidic residues" evidence="1">
    <location>
        <begin position="512"/>
        <end position="529"/>
    </location>
</feature>
<gene>
    <name evidence="2" type="ORF">K402DRAFT_57773</name>
</gene>
<proteinExistence type="predicted"/>
<organism evidence="2 3">
    <name type="scientific">Aulographum hederae CBS 113979</name>
    <dbReference type="NCBI Taxonomy" id="1176131"/>
    <lineage>
        <taxon>Eukaryota</taxon>
        <taxon>Fungi</taxon>
        <taxon>Dikarya</taxon>
        <taxon>Ascomycota</taxon>
        <taxon>Pezizomycotina</taxon>
        <taxon>Dothideomycetes</taxon>
        <taxon>Pleosporomycetidae</taxon>
        <taxon>Aulographales</taxon>
        <taxon>Aulographaceae</taxon>
    </lineage>
</organism>
<feature type="region of interest" description="Disordered" evidence="1">
    <location>
        <begin position="495"/>
        <end position="549"/>
    </location>
</feature>
<evidence type="ECO:0000313" key="2">
    <source>
        <dbReference type="EMBL" id="KAF1987315.1"/>
    </source>
</evidence>
<feature type="region of interest" description="Disordered" evidence="1">
    <location>
        <begin position="1"/>
        <end position="84"/>
    </location>
</feature>
<sequence>MSGFMRPTHASSMRQGMTTGDTSDSRPTSGASKPAKPQAVYQGDRVSMEGNEEPLFGSSKRNLNPSHRRRHLAETTSQTNLLGQVDLDADGDLWESAMSSLRMATPPPTSGGSRKTSGNFMRDTKSTSRRSVTPSKGSSESRRVSATGKQKGMRQSDLWRAAPGHNPVASLRTSGSYKRSSLSSSGLKDGSHGYSTSINAIGTPKESGKPNRSAIQKYEGMIRQTELNQSREQETKSRNDAKIAKIPYKSTRAGMEDLSEGRLILEKRPSDTTGMARLHRMSWRNEDYIHQSSASGYQKEEGGPGQRIKSSPFIAPRSEQNRDRAQSDAVDEDTAWEEERRKLKMVRLGLLLIILGAIYADKAAQVYQPMTIQWWAGRFSSTRDRRINDHLQGLDQLPDSISLSRSSNDDPYFHIERSSNTNISSEEQEAREIISELYADCQVEEARYSLKRFQHHYAQETYLENLISWVPYVATLPLPSMHVPKPSDFAAVERVEEKDSANNGEPSLGSRKRPDNKESRGSEMRKPSFLERLMSGKSRRSNRSSDDHD</sequence>
<evidence type="ECO:0000256" key="1">
    <source>
        <dbReference type="SAM" id="MobiDB-lite"/>
    </source>
</evidence>
<feature type="compositionally biased region" description="Low complexity" evidence="1">
    <location>
        <begin position="174"/>
        <end position="188"/>
    </location>
</feature>
<dbReference type="AlphaFoldDB" id="A0A6G1H2B7"/>
<keyword evidence="3" id="KW-1185">Reference proteome</keyword>
<reference evidence="2" key="1">
    <citation type="journal article" date="2020" name="Stud. Mycol.">
        <title>101 Dothideomycetes genomes: a test case for predicting lifestyles and emergence of pathogens.</title>
        <authorList>
            <person name="Haridas S."/>
            <person name="Albert R."/>
            <person name="Binder M."/>
            <person name="Bloem J."/>
            <person name="Labutti K."/>
            <person name="Salamov A."/>
            <person name="Andreopoulos B."/>
            <person name="Baker S."/>
            <person name="Barry K."/>
            <person name="Bills G."/>
            <person name="Bluhm B."/>
            <person name="Cannon C."/>
            <person name="Castanera R."/>
            <person name="Culley D."/>
            <person name="Daum C."/>
            <person name="Ezra D."/>
            <person name="Gonzalez J."/>
            <person name="Henrissat B."/>
            <person name="Kuo A."/>
            <person name="Liang C."/>
            <person name="Lipzen A."/>
            <person name="Lutzoni F."/>
            <person name="Magnuson J."/>
            <person name="Mondo S."/>
            <person name="Nolan M."/>
            <person name="Ohm R."/>
            <person name="Pangilinan J."/>
            <person name="Park H.-J."/>
            <person name="Ramirez L."/>
            <person name="Alfaro M."/>
            <person name="Sun H."/>
            <person name="Tritt A."/>
            <person name="Yoshinaga Y."/>
            <person name="Zwiers L.-H."/>
            <person name="Turgeon B."/>
            <person name="Goodwin S."/>
            <person name="Spatafora J."/>
            <person name="Crous P."/>
            <person name="Grigoriev I."/>
        </authorList>
    </citation>
    <scope>NUCLEOTIDE SEQUENCE</scope>
    <source>
        <strain evidence="2">CBS 113979</strain>
    </source>
</reference>
<protein>
    <submittedName>
        <fullName evidence="2">Uncharacterized protein</fullName>
    </submittedName>
</protein>
<dbReference type="EMBL" id="ML977153">
    <property type="protein sequence ID" value="KAF1987315.1"/>
    <property type="molecule type" value="Genomic_DNA"/>
</dbReference>
<feature type="compositionally biased region" description="Polar residues" evidence="1">
    <location>
        <begin position="9"/>
        <end position="31"/>
    </location>
</feature>
<feature type="compositionally biased region" description="Polar residues" evidence="1">
    <location>
        <begin position="110"/>
        <end position="119"/>
    </location>
</feature>
<feature type="compositionally biased region" description="Polar residues" evidence="1">
    <location>
        <begin position="129"/>
        <end position="138"/>
    </location>
</feature>
<accession>A0A6G1H2B7</accession>
<dbReference type="Proteomes" id="UP000800041">
    <property type="component" value="Unassembled WGS sequence"/>
</dbReference>
<name>A0A6G1H2B7_9PEZI</name>
<feature type="region of interest" description="Disordered" evidence="1">
    <location>
        <begin position="292"/>
        <end position="336"/>
    </location>
</feature>
<feature type="region of interest" description="Disordered" evidence="1">
    <location>
        <begin position="101"/>
        <end position="212"/>
    </location>
</feature>